<evidence type="ECO:0000313" key="2">
    <source>
        <dbReference type="EMBL" id="MYN10133.1"/>
    </source>
</evidence>
<dbReference type="EMBL" id="WWCU01000033">
    <property type="protein sequence ID" value="MYN10133.1"/>
    <property type="molecule type" value="Genomic_DNA"/>
</dbReference>
<evidence type="ECO:0000256" key="1">
    <source>
        <dbReference type="SAM" id="Phobius"/>
    </source>
</evidence>
<sequence>MSLLHIDEPAAALHSAGHFSSHPLWRLGFRPFYLAAALFAALAVPLWVARLYGWLDGSLAANVGLSWHMHEMVFGMASAVIVGFLYTAGRNWTGLWTPVGGRLAALLGLWLAGRAAMLLAPPALAALVDTLFLPVAAWPLFSVMRRAGNRRNYFLVGLLGLLAAANACYHAAVLGWLALAPAASVQAAILVIVVMESAIGTRVIPMFTRNGAPGSAPASHVRTDQVSIALLAASALAWTVGAPAWLLAPLAAAAGVLALLRLWRWQPQRTLRLPLLWILHLSYAWIGVGMLLLALSALGMAAPGAAFHALAVGSMAGLILGMMTRTTLGHTGRMLKARRAESAIFVLIQLGALARVAAALLDAAWAGPLHAALVLLSAAGWSTAFAVYALVYAPYLAGARIDGKEG</sequence>
<dbReference type="AlphaFoldDB" id="A0A7X4HG36"/>
<dbReference type="RefSeq" id="WP_161074430.1">
    <property type="nucleotide sequence ID" value="NZ_WWCU01000033.1"/>
</dbReference>
<feature type="transmembrane region" description="Helical" evidence="1">
    <location>
        <begin position="344"/>
        <end position="365"/>
    </location>
</feature>
<keyword evidence="3" id="KW-1185">Reference proteome</keyword>
<feature type="transmembrane region" description="Helical" evidence="1">
    <location>
        <begin position="244"/>
        <end position="263"/>
    </location>
</feature>
<gene>
    <name evidence="2" type="ORF">GTP77_22690</name>
</gene>
<organism evidence="2 3">
    <name type="scientific">Pseudoduganella aquatica</name>
    <dbReference type="NCBI Taxonomy" id="2660641"/>
    <lineage>
        <taxon>Bacteria</taxon>
        <taxon>Pseudomonadati</taxon>
        <taxon>Pseudomonadota</taxon>
        <taxon>Betaproteobacteria</taxon>
        <taxon>Burkholderiales</taxon>
        <taxon>Oxalobacteraceae</taxon>
        <taxon>Telluria group</taxon>
        <taxon>Pseudoduganella</taxon>
    </lineage>
</organism>
<feature type="transmembrane region" description="Helical" evidence="1">
    <location>
        <begin position="123"/>
        <end position="141"/>
    </location>
</feature>
<reference evidence="2 3" key="1">
    <citation type="submission" date="2019-12" db="EMBL/GenBank/DDBJ databases">
        <title>Novel species isolated from a subtropical stream in China.</title>
        <authorList>
            <person name="Lu H."/>
        </authorList>
    </citation>
    <scope>NUCLEOTIDE SEQUENCE [LARGE SCALE GENOMIC DNA]</scope>
    <source>
        <strain evidence="2 3">FT127W</strain>
    </source>
</reference>
<feature type="transmembrane region" description="Helical" evidence="1">
    <location>
        <begin position="153"/>
        <end position="172"/>
    </location>
</feature>
<keyword evidence="1" id="KW-1133">Transmembrane helix</keyword>
<dbReference type="Pfam" id="PF05940">
    <property type="entry name" value="NnrS"/>
    <property type="match status" value="1"/>
</dbReference>
<dbReference type="Proteomes" id="UP000450676">
    <property type="component" value="Unassembled WGS sequence"/>
</dbReference>
<keyword evidence="1" id="KW-0472">Membrane</keyword>
<evidence type="ECO:0000313" key="3">
    <source>
        <dbReference type="Proteomes" id="UP000450676"/>
    </source>
</evidence>
<dbReference type="InterPro" id="IPR010266">
    <property type="entry name" value="NnrS"/>
</dbReference>
<feature type="transmembrane region" description="Helical" evidence="1">
    <location>
        <begin position="305"/>
        <end position="323"/>
    </location>
</feature>
<proteinExistence type="predicted"/>
<protein>
    <submittedName>
        <fullName evidence="2">NnrS family protein</fullName>
    </submittedName>
</protein>
<feature type="transmembrane region" description="Helical" evidence="1">
    <location>
        <begin position="275"/>
        <end position="299"/>
    </location>
</feature>
<keyword evidence="1" id="KW-0812">Transmembrane</keyword>
<comment type="caution">
    <text evidence="2">The sequence shown here is derived from an EMBL/GenBank/DDBJ whole genome shotgun (WGS) entry which is preliminary data.</text>
</comment>
<feature type="transmembrane region" description="Helical" evidence="1">
    <location>
        <begin position="371"/>
        <end position="391"/>
    </location>
</feature>
<feature type="transmembrane region" description="Helical" evidence="1">
    <location>
        <begin position="32"/>
        <end position="55"/>
    </location>
</feature>
<accession>A0A7X4HG36</accession>
<name>A0A7X4HG36_9BURK</name>
<feature type="transmembrane region" description="Helical" evidence="1">
    <location>
        <begin position="67"/>
        <end position="87"/>
    </location>
</feature>